<proteinExistence type="predicted"/>
<dbReference type="RefSeq" id="WP_196563532.1">
    <property type="nucleotide sequence ID" value="NZ_JADSJR010000002.1"/>
</dbReference>
<evidence type="ECO:0000259" key="2">
    <source>
        <dbReference type="Pfam" id="PF21939"/>
    </source>
</evidence>
<name>A0A8I1BL13_9GAMM</name>
<dbReference type="Pfam" id="PF21939">
    <property type="entry name" value="Gp10_C"/>
    <property type="match status" value="1"/>
</dbReference>
<reference evidence="3" key="1">
    <citation type="submission" date="2020-11" db="EMBL/GenBank/DDBJ databases">
        <title>Enhanced detection system for hospital associated transmission using whole genome sequencing surveillance.</title>
        <authorList>
            <person name="Harrison L.H."/>
            <person name="Van Tyne D."/>
            <person name="Marsh J.W."/>
            <person name="Griffith M.P."/>
            <person name="Snyder D.J."/>
            <person name="Cooper V.S."/>
            <person name="Mustapha M."/>
        </authorList>
    </citation>
    <scope>NUCLEOTIDE SEQUENCE</scope>
    <source>
        <strain evidence="3">PR00070</strain>
    </source>
</reference>
<dbReference type="AlphaFoldDB" id="A0A8I1BL13"/>
<feature type="compositionally biased region" description="Basic and acidic residues" evidence="1">
    <location>
        <begin position="207"/>
        <end position="217"/>
    </location>
</feature>
<evidence type="ECO:0000313" key="3">
    <source>
        <dbReference type="EMBL" id="MBG2913292.1"/>
    </source>
</evidence>
<evidence type="ECO:0000256" key="1">
    <source>
        <dbReference type="SAM" id="MobiDB-lite"/>
    </source>
</evidence>
<sequence length="443" mass="48865">MTKIFKTPFATQGDKTVVPVEIQSDGSVSYTQGYGYDYERDQVTDPAAKDIEREKMNSLFHDITESIGEMQLQGFAKWSEAGKPYPIRSVVYHKNKVWQSKIENNNVEPVAGNAWIELKADINANDVGAYSKGDADKRFQPVGKYQAEGYGYSKAESDTKYQPKGNYAPAGNYANKGESYTKVESEGKYQPKGSYQPAGNYATKGESYTKTESDSKYQGKGNYQAAGNYATKGESYTKIETDGKYQSKGNYAIIGNSYSKSESDKKYQLKGNYATINSLYPVGIVVWFAQNKNPNTLFPGTKWVYIGENKTVRLANSNGNNVLRSGGNDSVILTTANLPPHQHNFSGTTSSFDYGTKHTNVAGSHTHIYNEWAQGKKPWKISLHDVLFGSEPQKTNSSGEHSHTVTLGAHAHTYSGTTAKIGNGSGISVVNAYIMLMGWYRTQ</sequence>
<comment type="caution">
    <text evidence="3">The sequence shown here is derived from an EMBL/GenBank/DDBJ whole genome shotgun (WGS) entry which is preliminary data.</text>
</comment>
<evidence type="ECO:0000313" key="4">
    <source>
        <dbReference type="Proteomes" id="UP000612266"/>
    </source>
</evidence>
<dbReference type="Proteomes" id="UP000612266">
    <property type="component" value="Unassembled WGS sequence"/>
</dbReference>
<gene>
    <name evidence="3" type="ORF">I4901_02795</name>
</gene>
<dbReference type="InterPro" id="IPR053827">
    <property type="entry name" value="Gp10_C"/>
</dbReference>
<feature type="domain" description="Baseplate structural protein Gp10 C-terminal" evidence="2">
    <location>
        <begin position="276"/>
        <end position="442"/>
    </location>
</feature>
<dbReference type="EMBL" id="JADSJR010000002">
    <property type="protein sequence ID" value="MBG2913292.1"/>
    <property type="molecule type" value="Genomic_DNA"/>
</dbReference>
<feature type="region of interest" description="Disordered" evidence="1">
    <location>
        <begin position="156"/>
        <end position="175"/>
    </location>
</feature>
<protein>
    <submittedName>
        <fullName evidence="3">Phage tail protein</fullName>
    </submittedName>
</protein>
<feature type="region of interest" description="Disordered" evidence="1">
    <location>
        <begin position="184"/>
        <end position="220"/>
    </location>
</feature>
<organism evidence="3 4">
    <name type="scientific">Proteus terrae subsp. cibarius</name>
    <dbReference type="NCBI Taxonomy" id="626774"/>
    <lineage>
        <taxon>Bacteria</taxon>
        <taxon>Pseudomonadati</taxon>
        <taxon>Pseudomonadota</taxon>
        <taxon>Gammaproteobacteria</taxon>
        <taxon>Enterobacterales</taxon>
        <taxon>Morganellaceae</taxon>
        <taxon>Proteus</taxon>
    </lineage>
</organism>
<accession>A0A8I1BL13</accession>